<organism evidence="4 5">
    <name type="scientific">Pseudanabaena catenata USMAC16</name>
    <dbReference type="NCBI Taxonomy" id="1855837"/>
    <lineage>
        <taxon>Bacteria</taxon>
        <taxon>Bacillati</taxon>
        <taxon>Cyanobacteriota</taxon>
        <taxon>Cyanophyceae</taxon>
        <taxon>Pseudanabaenales</taxon>
        <taxon>Pseudanabaenaceae</taxon>
        <taxon>Pseudanabaena</taxon>
    </lineage>
</organism>
<dbReference type="AlphaFoldDB" id="A0A9X4MDH6"/>
<feature type="signal peptide" evidence="3">
    <location>
        <begin position="1"/>
        <end position="21"/>
    </location>
</feature>
<dbReference type="PROSITE" id="PS00530">
    <property type="entry name" value="RNASE_T2_1"/>
    <property type="match status" value="1"/>
</dbReference>
<evidence type="ECO:0000256" key="1">
    <source>
        <dbReference type="ARBA" id="ARBA00007469"/>
    </source>
</evidence>
<feature type="chain" id="PRO_5040959982" evidence="3">
    <location>
        <begin position="22"/>
        <end position="337"/>
    </location>
</feature>
<accession>A0A9X4MDH6</accession>
<dbReference type="PANTHER" id="PTHR11240">
    <property type="entry name" value="RIBONUCLEASE T2"/>
    <property type="match status" value="1"/>
</dbReference>
<dbReference type="GO" id="GO:0006401">
    <property type="term" value="P:RNA catabolic process"/>
    <property type="evidence" value="ECO:0007669"/>
    <property type="project" value="TreeGrafter"/>
</dbReference>
<dbReference type="Gene3D" id="3.90.730.10">
    <property type="entry name" value="Ribonuclease T2-like"/>
    <property type="match status" value="1"/>
</dbReference>
<dbReference type="InterPro" id="IPR033130">
    <property type="entry name" value="RNase_T2_His_AS_2"/>
</dbReference>
<comment type="similarity">
    <text evidence="1 2">Belongs to the RNase T2 family.</text>
</comment>
<keyword evidence="5" id="KW-1185">Reference proteome</keyword>
<gene>
    <name evidence="4" type="ORF">FEV09_22315</name>
</gene>
<dbReference type="CDD" id="cd01062">
    <property type="entry name" value="RNase_T2_prok"/>
    <property type="match status" value="1"/>
</dbReference>
<dbReference type="InterPro" id="IPR036430">
    <property type="entry name" value="RNase_T2-like_sf"/>
</dbReference>
<dbReference type="Pfam" id="PF00445">
    <property type="entry name" value="Ribonuclease_T2"/>
    <property type="match status" value="1"/>
</dbReference>
<protein>
    <submittedName>
        <fullName evidence="4">Ribonuclease T2</fullName>
    </submittedName>
</protein>
<evidence type="ECO:0000256" key="2">
    <source>
        <dbReference type="RuleBase" id="RU004328"/>
    </source>
</evidence>
<dbReference type="PROSITE" id="PS00531">
    <property type="entry name" value="RNASE_T2_2"/>
    <property type="match status" value="1"/>
</dbReference>
<dbReference type="InterPro" id="IPR018188">
    <property type="entry name" value="RNase_T2_His_AS_1"/>
</dbReference>
<dbReference type="Proteomes" id="UP001152872">
    <property type="component" value="Unassembled WGS sequence"/>
</dbReference>
<dbReference type="EMBL" id="VBTY01000315">
    <property type="protein sequence ID" value="MDG3497275.1"/>
    <property type="molecule type" value="Genomic_DNA"/>
</dbReference>
<dbReference type="GO" id="GO:0003723">
    <property type="term" value="F:RNA binding"/>
    <property type="evidence" value="ECO:0007669"/>
    <property type="project" value="InterPro"/>
</dbReference>
<evidence type="ECO:0000313" key="4">
    <source>
        <dbReference type="EMBL" id="MDG3497275.1"/>
    </source>
</evidence>
<proteinExistence type="inferred from homology"/>
<comment type="caution">
    <text evidence="4">The sequence shown here is derived from an EMBL/GenBank/DDBJ whole genome shotgun (WGS) entry which is preliminary data.</text>
</comment>
<keyword evidence="3" id="KW-0732">Signal</keyword>
<evidence type="ECO:0000256" key="3">
    <source>
        <dbReference type="SAM" id="SignalP"/>
    </source>
</evidence>
<sequence length="337" mass="36505">MRFIISLLLAFLLLGQQFSYADYPIKGKFVANNCVAYAGIKNQSEPVSLKAGEVYSATGMNRQDGDFVAIKIDGINKWVAKSCGKLSLNDLNGDIQPTAIAPTTKPIVAGNSKEDNAQSNQSCPIQGCADRYLLALSWQSSFCQTHPNKTECIKQSPTSYDATNFTLHGLWPDKLSYCGVSSDDINRDETGNWSSLPPVQTDAQTKAELSKVMPGIVSNLDRHEWYKHGTCDGRNADTYYDLAIGLVEEFNASQVRDLFASNIGKTVTLTDVKRAFDSSFGDGASGSLNLKCGKEDSLVSEVRLKIKRPLAGQKLADVLVPSGGLSCDRVIVDAVGL</sequence>
<dbReference type="SUPFAM" id="SSF55895">
    <property type="entry name" value="Ribonuclease Rh-like"/>
    <property type="match status" value="1"/>
</dbReference>
<dbReference type="InterPro" id="IPR039378">
    <property type="entry name" value="RNase_T2_prok"/>
</dbReference>
<dbReference type="PANTHER" id="PTHR11240:SF22">
    <property type="entry name" value="RIBONUCLEASE T2"/>
    <property type="match status" value="1"/>
</dbReference>
<dbReference type="GO" id="GO:0033897">
    <property type="term" value="F:ribonuclease T2 activity"/>
    <property type="evidence" value="ECO:0007669"/>
    <property type="project" value="InterPro"/>
</dbReference>
<dbReference type="InterPro" id="IPR001568">
    <property type="entry name" value="RNase_T2-like"/>
</dbReference>
<dbReference type="RefSeq" id="WP_009629491.1">
    <property type="nucleotide sequence ID" value="NZ_VBTY01000315.1"/>
</dbReference>
<reference evidence="4" key="1">
    <citation type="submission" date="2019-05" db="EMBL/GenBank/DDBJ databases">
        <title>Whole genome sequencing of Pseudanabaena catenata USMAC16.</title>
        <authorList>
            <person name="Khan Z."/>
            <person name="Omar W.M."/>
            <person name="Convey P."/>
            <person name="Merican F."/>
            <person name="Najimudin N."/>
        </authorList>
    </citation>
    <scope>NUCLEOTIDE SEQUENCE</scope>
    <source>
        <strain evidence="4">USMAC16</strain>
    </source>
</reference>
<evidence type="ECO:0000313" key="5">
    <source>
        <dbReference type="Proteomes" id="UP001152872"/>
    </source>
</evidence>
<name>A0A9X4MDH6_9CYAN</name>